<accession>T1EM61</accession>
<dbReference type="eggNOG" id="KOG1644">
    <property type="taxonomic scope" value="Eukaryota"/>
</dbReference>
<dbReference type="EMBL" id="AMQM01004592">
    <property type="status" value="NOT_ANNOTATED_CDS"/>
    <property type="molecule type" value="Genomic_DNA"/>
</dbReference>
<reference evidence="7" key="3">
    <citation type="submission" date="2015-06" db="UniProtKB">
        <authorList>
            <consortium name="EnsemblMetazoa"/>
        </authorList>
    </citation>
    <scope>IDENTIFICATION</scope>
</reference>
<comment type="subcellular location">
    <subcellularLocation>
        <location evidence="1">Nucleus</location>
    </subcellularLocation>
</comment>
<dbReference type="Gene3D" id="3.80.10.10">
    <property type="entry name" value="Ribonuclease Inhibitor"/>
    <property type="match status" value="1"/>
</dbReference>
<proteinExistence type="inferred from homology"/>
<protein>
    <recommendedName>
        <fullName evidence="9">U2A'/phosphoprotein 32 family A C-terminal domain-containing protein</fullName>
    </recommendedName>
</protein>
<dbReference type="InterPro" id="IPR032675">
    <property type="entry name" value="LRR_dom_sf"/>
</dbReference>
<dbReference type="KEGG" id="hro:HELRODRAFT_157108"/>
<evidence type="ECO:0000256" key="5">
    <source>
        <dbReference type="ARBA" id="ARBA00024196"/>
    </source>
</evidence>
<dbReference type="PANTHER" id="PTHR10552">
    <property type="entry name" value="U2 SMALL NUCLEAR RIBONUCLEOPROTEIN A"/>
    <property type="match status" value="1"/>
</dbReference>
<dbReference type="FunCoup" id="T1EM61">
    <property type="interactions" value="2156"/>
</dbReference>
<evidence type="ECO:0000256" key="1">
    <source>
        <dbReference type="ARBA" id="ARBA00004123"/>
    </source>
</evidence>
<organism evidence="7 8">
    <name type="scientific">Helobdella robusta</name>
    <name type="common">Californian leech</name>
    <dbReference type="NCBI Taxonomy" id="6412"/>
    <lineage>
        <taxon>Eukaryota</taxon>
        <taxon>Metazoa</taxon>
        <taxon>Spiralia</taxon>
        <taxon>Lophotrochozoa</taxon>
        <taxon>Annelida</taxon>
        <taxon>Clitellata</taxon>
        <taxon>Hirudinea</taxon>
        <taxon>Rhynchobdellida</taxon>
        <taxon>Glossiphoniidae</taxon>
        <taxon>Helobdella</taxon>
    </lineage>
</organism>
<dbReference type="PROSITE" id="PS51450">
    <property type="entry name" value="LRR"/>
    <property type="match status" value="1"/>
</dbReference>
<dbReference type="OMA" id="PNYREYM"/>
<evidence type="ECO:0000256" key="4">
    <source>
        <dbReference type="ARBA" id="ARBA00023242"/>
    </source>
</evidence>
<dbReference type="RefSeq" id="XP_009018420.1">
    <property type="nucleotide sequence ID" value="XM_009020172.1"/>
</dbReference>
<dbReference type="GO" id="GO:0005686">
    <property type="term" value="C:U2 snRNP"/>
    <property type="evidence" value="ECO:0000318"/>
    <property type="project" value="GO_Central"/>
</dbReference>
<keyword evidence="4" id="KW-0539">Nucleus</keyword>
<comment type="similarity">
    <text evidence="5">Belongs to the U2 small nuclear ribonucleoprotein A family.</text>
</comment>
<evidence type="ECO:0008006" key="9">
    <source>
        <dbReference type="Google" id="ProtNLM"/>
    </source>
</evidence>
<dbReference type="Pfam" id="PF14580">
    <property type="entry name" value="LRR_9"/>
    <property type="match status" value="1"/>
</dbReference>
<evidence type="ECO:0000256" key="2">
    <source>
        <dbReference type="ARBA" id="ARBA00022614"/>
    </source>
</evidence>
<reference evidence="8" key="1">
    <citation type="submission" date="2012-12" db="EMBL/GenBank/DDBJ databases">
        <authorList>
            <person name="Hellsten U."/>
            <person name="Grimwood J."/>
            <person name="Chapman J.A."/>
            <person name="Shapiro H."/>
            <person name="Aerts A."/>
            <person name="Otillar R.P."/>
            <person name="Terry A.Y."/>
            <person name="Boore J.L."/>
            <person name="Simakov O."/>
            <person name="Marletaz F."/>
            <person name="Cho S.-J."/>
            <person name="Edsinger-Gonzales E."/>
            <person name="Havlak P."/>
            <person name="Kuo D.-H."/>
            <person name="Larsson T."/>
            <person name="Lv J."/>
            <person name="Arendt D."/>
            <person name="Savage R."/>
            <person name="Osoegawa K."/>
            <person name="de Jong P."/>
            <person name="Lindberg D.R."/>
            <person name="Seaver E.C."/>
            <person name="Weisblat D.A."/>
            <person name="Putnam N.H."/>
            <person name="Grigoriev I.V."/>
            <person name="Rokhsar D.S."/>
        </authorList>
    </citation>
    <scope>NUCLEOTIDE SEQUENCE</scope>
</reference>
<sequence length="249" mass="28382">MVKLTQEVIEQAIQFTNPVKDRQLDLRGYKIPAIENLGATLDQFDVIDFTDNEIRKVDNFPLLKRIKCLLLSNNHINRIEENLEINLPNLQSLVLMNNRMTELGDLDVLSSIKSLQSLSLLYNPVAKKKYYRLYLIHKIPQLKRIDFQKVKLKEKEAASELFKGVKGQELLKELGKRSRIVLPAQENVAVSSTSPSKNQQIENGNNVEKEAAIASASTLEEVERLKKLLQAKALANNTAQGFLVIKHYY</sequence>
<dbReference type="STRING" id="6412.T1EM61"/>
<dbReference type="SUPFAM" id="SSF52058">
    <property type="entry name" value="L domain-like"/>
    <property type="match status" value="1"/>
</dbReference>
<gene>
    <name evidence="7" type="primary">20197661</name>
    <name evidence="6" type="ORF">HELRODRAFT_157108</name>
</gene>
<dbReference type="PANTHER" id="PTHR10552:SF6">
    <property type="entry name" value="U2 SMALL NUCLEAR RIBONUCLEOPROTEIN A"/>
    <property type="match status" value="1"/>
</dbReference>
<dbReference type="Proteomes" id="UP000015101">
    <property type="component" value="Unassembled WGS sequence"/>
</dbReference>
<dbReference type="EMBL" id="KB096633">
    <property type="protein sequence ID" value="ESO03272.1"/>
    <property type="molecule type" value="Genomic_DNA"/>
</dbReference>
<name>T1EM61_HELRO</name>
<dbReference type="InterPro" id="IPR001611">
    <property type="entry name" value="Leu-rich_rpt"/>
</dbReference>
<dbReference type="AlphaFoldDB" id="T1EM61"/>
<evidence type="ECO:0000256" key="3">
    <source>
        <dbReference type="ARBA" id="ARBA00022737"/>
    </source>
</evidence>
<dbReference type="GeneID" id="20197661"/>
<keyword evidence="8" id="KW-1185">Reference proteome</keyword>
<dbReference type="HOGENOM" id="CLU_061027_1_0_1"/>
<evidence type="ECO:0000313" key="8">
    <source>
        <dbReference type="Proteomes" id="UP000015101"/>
    </source>
</evidence>
<dbReference type="InterPro" id="IPR044640">
    <property type="entry name" value="RU2A"/>
</dbReference>
<keyword evidence="2" id="KW-0433">Leucine-rich repeat</keyword>
<dbReference type="EnsemblMetazoa" id="HelroT157108">
    <property type="protein sequence ID" value="HelroP157108"/>
    <property type="gene ID" value="HelroG157108"/>
</dbReference>
<dbReference type="OrthoDB" id="433501at2759"/>
<dbReference type="CTD" id="20197661"/>
<reference evidence="6 8" key="2">
    <citation type="journal article" date="2013" name="Nature">
        <title>Insights into bilaterian evolution from three spiralian genomes.</title>
        <authorList>
            <person name="Simakov O."/>
            <person name="Marletaz F."/>
            <person name="Cho S.J."/>
            <person name="Edsinger-Gonzales E."/>
            <person name="Havlak P."/>
            <person name="Hellsten U."/>
            <person name="Kuo D.H."/>
            <person name="Larsson T."/>
            <person name="Lv J."/>
            <person name="Arendt D."/>
            <person name="Savage R."/>
            <person name="Osoegawa K."/>
            <person name="de Jong P."/>
            <person name="Grimwood J."/>
            <person name="Chapman J.A."/>
            <person name="Shapiro H."/>
            <person name="Aerts A."/>
            <person name="Otillar R.P."/>
            <person name="Terry A.Y."/>
            <person name="Boore J.L."/>
            <person name="Grigoriev I.V."/>
            <person name="Lindberg D.R."/>
            <person name="Seaver E.C."/>
            <person name="Weisblat D.A."/>
            <person name="Putnam N.H."/>
            <person name="Rokhsar D.S."/>
        </authorList>
    </citation>
    <scope>NUCLEOTIDE SEQUENCE</scope>
</reference>
<evidence type="ECO:0000313" key="6">
    <source>
        <dbReference type="EMBL" id="ESO03272.1"/>
    </source>
</evidence>
<dbReference type="GO" id="GO:0000398">
    <property type="term" value="P:mRNA splicing, via spliceosome"/>
    <property type="evidence" value="ECO:0000318"/>
    <property type="project" value="GO_Central"/>
</dbReference>
<keyword evidence="3" id="KW-0677">Repeat</keyword>
<evidence type="ECO:0000313" key="7">
    <source>
        <dbReference type="EnsemblMetazoa" id="HelroP157108"/>
    </source>
</evidence>
<dbReference type="InParanoid" id="T1EM61"/>
<dbReference type="GO" id="GO:0030620">
    <property type="term" value="F:U2 snRNA binding"/>
    <property type="evidence" value="ECO:0000318"/>
    <property type="project" value="GO_Central"/>
</dbReference>
<dbReference type="FunFam" id="3.80.10.10:FF:000026">
    <property type="entry name" value="U2 small nuclear ribonucleoprotein A"/>
    <property type="match status" value="1"/>
</dbReference>